<dbReference type="FunFam" id="3.40.50.300:FF:001492">
    <property type="entry name" value="ABC transporter ATP-binding protein/permease"/>
    <property type="match status" value="1"/>
</dbReference>
<dbReference type="InterPro" id="IPR039421">
    <property type="entry name" value="Type_1_exporter"/>
</dbReference>
<feature type="transmembrane region" description="Helical" evidence="7">
    <location>
        <begin position="181"/>
        <end position="198"/>
    </location>
</feature>
<dbReference type="InterPro" id="IPR003593">
    <property type="entry name" value="AAA+_ATPase"/>
</dbReference>
<dbReference type="SUPFAM" id="SSF52540">
    <property type="entry name" value="P-loop containing nucleoside triphosphate hydrolases"/>
    <property type="match status" value="1"/>
</dbReference>
<dbReference type="CDD" id="cd07346">
    <property type="entry name" value="ABC_6TM_exporters"/>
    <property type="match status" value="1"/>
</dbReference>
<dbReference type="SUPFAM" id="SSF90123">
    <property type="entry name" value="ABC transporter transmembrane region"/>
    <property type="match status" value="1"/>
</dbReference>
<dbReference type="FunFam" id="1.20.1560.10:FF:000077">
    <property type="entry name" value="ABC transporter ATP-binding protein/permease"/>
    <property type="match status" value="1"/>
</dbReference>
<evidence type="ECO:0000256" key="4">
    <source>
        <dbReference type="ARBA" id="ARBA00022840"/>
    </source>
</evidence>
<dbReference type="Pfam" id="PF00005">
    <property type="entry name" value="ABC_tran"/>
    <property type="match status" value="1"/>
</dbReference>
<evidence type="ECO:0000256" key="6">
    <source>
        <dbReference type="ARBA" id="ARBA00023136"/>
    </source>
</evidence>
<evidence type="ECO:0000259" key="8">
    <source>
        <dbReference type="PROSITE" id="PS50893"/>
    </source>
</evidence>
<feature type="transmembrane region" description="Helical" evidence="7">
    <location>
        <begin position="158"/>
        <end position="175"/>
    </location>
</feature>
<dbReference type="PROSITE" id="PS00211">
    <property type="entry name" value="ABC_TRANSPORTER_1"/>
    <property type="match status" value="1"/>
</dbReference>
<dbReference type="Gene3D" id="1.20.1560.10">
    <property type="entry name" value="ABC transporter type 1, transmembrane domain"/>
    <property type="match status" value="1"/>
</dbReference>
<evidence type="ECO:0000256" key="2">
    <source>
        <dbReference type="ARBA" id="ARBA00022692"/>
    </source>
</evidence>
<dbReference type="InterPro" id="IPR027417">
    <property type="entry name" value="P-loop_NTPase"/>
</dbReference>
<dbReference type="EMBL" id="FOQL01000003">
    <property type="protein sequence ID" value="SFI54985.1"/>
    <property type="molecule type" value="Genomic_DNA"/>
</dbReference>
<dbReference type="GO" id="GO:0005524">
    <property type="term" value="F:ATP binding"/>
    <property type="evidence" value="ECO:0007669"/>
    <property type="project" value="UniProtKB-KW"/>
</dbReference>
<evidence type="ECO:0000256" key="1">
    <source>
        <dbReference type="ARBA" id="ARBA00004651"/>
    </source>
</evidence>
<accession>A0A1I3J4Z5</accession>
<dbReference type="Pfam" id="PF00664">
    <property type="entry name" value="ABC_membrane"/>
    <property type="match status" value="1"/>
</dbReference>
<dbReference type="SMART" id="SM00382">
    <property type="entry name" value="AAA"/>
    <property type="match status" value="1"/>
</dbReference>
<dbReference type="Gene3D" id="3.40.50.300">
    <property type="entry name" value="P-loop containing nucleotide triphosphate hydrolases"/>
    <property type="match status" value="1"/>
</dbReference>
<protein>
    <submittedName>
        <fullName evidence="10">ATP-binding cassette, subfamily C</fullName>
    </submittedName>
</protein>
<dbReference type="GO" id="GO:0140359">
    <property type="term" value="F:ABC-type transporter activity"/>
    <property type="evidence" value="ECO:0007669"/>
    <property type="project" value="InterPro"/>
</dbReference>
<evidence type="ECO:0000256" key="3">
    <source>
        <dbReference type="ARBA" id="ARBA00022741"/>
    </source>
</evidence>
<feature type="transmembrane region" description="Helical" evidence="7">
    <location>
        <begin position="72"/>
        <end position="96"/>
    </location>
</feature>
<keyword evidence="5 7" id="KW-1133">Transmembrane helix</keyword>
<dbReference type="InterPro" id="IPR003439">
    <property type="entry name" value="ABC_transporter-like_ATP-bd"/>
</dbReference>
<dbReference type="PANTHER" id="PTHR24221">
    <property type="entry name" value="ATP-BINDING CASSETTE SUB-FAMILY B"/>
    <property type="match status" value="1"/>
</dbReference>
<keyword evidence="2 7" id="KW-0812">Transmembrane</keyword>
<comment type="subcellular location">
    <subcellularLocation>
        <location evidence="1">Cell membrane</location>
        <topology evidence="1">Multi-pass membrane protein</topology>
    </subcellularLocation>
</comment>
<dbReference type="RefSeq" id="WP_090242174.1">
    <property type="nucleotide sequence ID" value="NZ_FOQL01000003.1"/>
</dbReference>
<reference evidence="11" key="1">
    <citation type="submission" date="2016-10" db="EMBL/GenBank/DDBJ databases">
        <authorList>
            <person name="Varghese N."/>
            <person name="Submissions S."/>
        </authorList>
    </citation>
    <scope>NUCLEOTIDE SEQUENCE [LARGE SCALE GENOMIC DNA]</scope>
    <source>
        <strain evidence="11">LMG 24016</strain>
    </source>
</reference>
<evidence type="ECO:0000313" key="11">
    <source>
        <dbReference type="Proteomes" id="UP000243606"/>
    </source>
</evidence>
<feature type="transmembrane region" description="Helical" evidence="7">
    <location>
        <begin position="21"/>
        <end position="42"/>
    </location>
</feature>
<sequence>MPDRLSWTEIRRLALQHRKALVWANLVAVLATLCSVPIPLLLPLLVDEVLLNDGDTALKVMDNFLPSNWETAAGYIGLMLVLTFFLRSGALVFNVLQARLFARLSKDIVYRIRIRLLERLKRISLGEYESLGGGTVTTHLVTDLDTLDKFVGETLSRFLVAMLTLAGTSAILIWMHWQLALLILLFNPLVIYATVLLGKRVKHLKKLENDSTSRFTQALTETLEAIQEIRAGNRQGFFLGRLGGRAKEVRDFAVNSQWKTDASNRASGLLFQFGIDVFRAAAMLTVLFSDLSIGQMLAVFSYLWFMIGPVEQLLSLQYAFYAAGGALTRINELLARQDEPQYPARVDPFKGRDTVGIEINGLTFAYSNAEPVLNTLNLSIAPGEKVAIVGASGGGKSTLVQLLLGLYTPQAGTICFGGSSQEEIGLEAVREHVSVVLQHPALFNDTVRANLCMGRERTDEACWQALQIAQLADTMRALPQGLDSIVGRSGVRLSGGQRQRLAIARMVLAQPKVVILDEATSALDAATEYALHQALNQFLRGRTTLIIAHRLSAVKQADRVLVFDGGSIAEDGGHQELIAEGGLYAKLYGHLQH</sequence>
<proteinExistence type="predicted"/>
<keyword evidence="3" id="KW-0547">Nucleotide-binding</keyword>
<name>A0A1I3J4Z5_9PSED</name>
<dbReference type="InterPro" id="IPR011527">
    <property type="entry name" value="ABC1_TM_dom"/>
</dbReference>
<dbReference type="STRING" id="425504.SAMN05216206_2374"/>
<dbReference type="GO" id="GO:0034040">
    <property type="term" value="F:ATPase-coupled lipid transmembrane transporter activity"/>
    <property type="evidence" value="ECO:0007669"/>
    <property type="project" value="TreeGrafter"/>
</dbReference>
<dbReference type="InterPro" id="IPR036640">
    <property type="entry name" value="ABC1_TM_sf"/>
</dbReference>
<dbReference type="InterPro" id="IPR017871">
    <property type="entry name" value="ABC_transporter-like_CS"/>
</dbReference>
<keyword evidence="6 7" id="KW-0472">Membrane</keyword>
<dbReference type="PANTHER" id="PTHR24221:SF233">
    <property type="entry name" value="ATP-BINDING_PERMEASE FUSION ABC TRANSPORTER-RELATED"/>
    <property type="match status" value="1"/>
</dbReference>
<dbReference type="PROSITE" id="PS50929">
    <property type="entry name" value="ABC_TM1F"/>
    <property type="match status" value="1"/>
</dbReference>
<evidence type="ECO:0000313" key="10">
    <source>
        <dbReference type="EMBL" id="SFI54985.1"/>
    </source>
</evidence>
<dbReference type="GO" id="GO:0016887">
    <property type="term" value="F:ATP hydrolysis activity"/>
    <property type="evidence" value="ECO:0007669"/>
    <property type="project" value="InterPro"/>
</dbReference>
<keyword evidence="11" id="KW-1185">Reference proteome</keyword>
<evidence type="ECO:0000259" key="9">
    <source>
        <dbReference type="PROSITE" id="PS50929"/>
    </source>
</evidence>
<evidence type="ECO:0000256" key="7">
    <source>
        <dbReference type="SAM" id="Phobius"/>
    </source>
</evidence>
<dbReference type="AlphaFoldDB" id="A0A1I3J4Z5"/>
<keyword evidence="4 10" id="KW-0067">ATP-binding</keyword>
<dbReference type="PROSITE" id="PS50893">
    <property type="entry name" value="ABC_TRANSPORTER_2"/>
    <property type="match status" value="1"/>
</dbReference>
<feature type="domain" description="ABC transmembrane type-1" evidence="9">
    <location>
        <begin position="22"/>
        <end position="322"/>
    </location>
</feature>
<organism evidence="10 11">
    <name type="scientific">Pseudomonas guineae</name>
    <dbReference type="NCBI Taxonomy" id="425504"/>
    <lineage>
        <taxon>Bacteria</taxon>
        <taxon>Pseudomonadati</taxon>
        <taxon>Pseudomonadota</taxon>
        <taxon>Gammaproteobacteria</taxon>
        <taxon>Pseudomonadales</taxon>
        <taxon>Pseudomonadaceae</taxon>
        <taxon>Pseudomonas</taxon>
    </lineage>
</organism>
<dbReference type="GO" id="GO:0005886">
    <property type="term" value="C:plasma membrane"/>
    <property type="evidence" value="ECO:0007669"/>
    <property type="project" value="UniProtKB-SubCell"/>
</dbReference>
<feature type="domain" description="ABC transporter" evidence="8">
    <location>
        <begin position="357"/>
        <end position="590"/>
    </location>
</feature>
<feature type="transmembrane region" description="Helical" evidence="7">
    <location>
        <begin position="280"/>
        <end position="305"/>
    </location>
</feature>
<gene>
    <name evidence="10" type="ORF">SAMN05216206_2374</name>
</gene>
<dbReference type="Proteomes" id="UP000243606">
    <property type="component" value="Unassembled WGS sequence"/>
</dbReference>
<evidence type="ECO:0000256" key="5">
    <source>
        <dbReference type="ARBA" id="ARBA00022989"/>
    </source>
</evidence>
<dbReference type="OrthoDB" id="9806127at2"/>